<evidence type="ECO:0000259" key="8">
    <source>
        <dbReference type="PROSITE" id="PS50928"/>
    </source>
</evidence>
<dbReference type="PROSITE" id="PS50928">
    <property type="entry name" value="ABC_TM1"/>
    <property type="match status" value="1"/>
</dbReference>
<keyword evidence="4 7" id="KW-0812">Transmembrane</keyword>
<dbReference type="Proteomes" id="UP000001191">
    <property type="component" value="Chromosome"/>
</dbReference>
<accession>B2IZW9</accession>
<dbReference type="SUPFAM" id="SSF161098">
    <property type="entry name" value="MetI-like"/>
    <property type="match status" value="1"/>
</dbReference>
<feature type="transmembrane region" description="Helical" evidence="7">
    <location>
        <begin position="131"/>
        <end position="154"/>
    </location>
</feature>
<dbReference type="InterPro" id="IPR000515">
    <property type="entry name" value="MetI-like"/>
</dbReference>
<keyword evidence="2 7" id="KW-0813">Transport</keyword>
<evidence type="ECO:0000256" key="4">
    <source>
        <dbReference type="ARBA" id="ARBA00022692"/>
    </source>
</evidence>
<evidence type="ECO:0000256" key="1">
    <source>
        <dbReference type="ARBA" id="ARBA00004651"/>
    </source>
</evidence>
<keyword evidence="6 7" id="KW-0472">Membrane</keyword>
<feature type="transmembrane region" description="Helical" evidence="7">
    <location>
        <begin position="21"/>
        <end position="45"/>
    </location>
</feature>
<name>B2IZW9_NOSP7</name>
<dbReference type="GO" id="GO:0015416">
    <property type="term" value="F:ABC-type phosphonate transporter activity"/>
    <property type="evidence" value="ECO:0007669"/>
    <property type="project" value="InterPro"/>
</dbReference>
<dbReference type="PhylomeDB" id="B2IZW9"/>
<dbReference type="HOGENOM" id="CLU_064254_1_1_3"/>
<evidence type="ECO:0000256" key="2">
    <source>
        <dbReference type="ARBA" id="ARBA00022448"/>
    </source>
</evidence>
<evidence type="ECO:0000256" key="5">
    <source>
        <dbReference type="ARBA" id="ARBA00022989"/>
    </source>
</evidence>
<dbReference type="GO" id="GO:0005886">
    <property type="term" value="C:plasma membrane"/>
    <property type="evidence" value="ECO:0007669"/>
    <property type="project" value="UniProtKB-SubCell"/>
</dbReference>
<comment type="similarity">
    <text evidence="7">Belongs to the binding-protein-dependent transport system permease family.</text>
</comment>
<reference evidence="9 10" key="2">
    <citation type="journal article" date="2013" name="Plant Physiol.">
        <title>A Nostoc punctiforme Sugar Transporter Necessary to Establish a Cyanobacterium-Plant Symbiosis.</title>
        <authorList>
            <person name="Ekman M."/>
            <person name="Picossi S."/>
            <person name="Campbell E.L."/>
            <person name="Meeks J.C."/>
            <person name="Flores E."/>
        </authorList>
    </citation>
    <scope>NUCLEOTIDE SEQUENCE [LARGE SCALE GENOMIC DNA]</scope>
    <source>
        <strain evidence="10">ATCC 29133 / PCC 73102</strain>
    </source>
</reference>
<dbReference type="CDD" id="cd06261">
    <property type="entry name" value="TM_PBP2"/>
    <property type="match status" value="1"/>
</dbReference>
<dbReference type="Pfam" id="PF00528">
    <property type="entry name" value="BPD_transp_1"/>
    <property type="match status" value="1"/>
</dbReference>
<dbReference type="InterPro" id="IPR005769">
    <property type="entry name" value="PhnE/PtxC"/>
</dbReference>
<evidence type="ECO:0000256" key="3">
    <source>
        <dbReference type="ARBA" id="ARBA00022475"/>
    </source>
</evidence>
<evidence type="ECO:0000313" key="9">
    <source>
        <dbReference type="EMBL" id="ACC81740.1"/>
    </source>
</evidence>
<dbReference type="STRING" id="63737.Npun_F3300"/>
<dbReference type="KEGG" id="npu:Npun_F3300"/>
<dbReference type="EMBL" id="CP001037">
    <property type="protein sequence ID" value="ACC81740.1"/>
    <property type="molecule type" value="Genomic_DNA"/>
</dbReference>
<dbReference type="NCBIfam" id="TIGR01097">
    <property type="entry name" value="PhnE"/>
    <property type="match status" value="1"/>
</dbReference>
<comment type="subcellular location">
    <subcellularLocation>
        <location evidence="1 7">Cell membrane</location>
        <topology evidence="1 7">Multi-pass membrane protein</topology>
    </subcellularLocation>
</comment>
<evidence type="ECO:0000313" key="10">
    <source>
        <dbReference type="Proteomes" id="UP000001191"/>
    </source>
</evidence>
<evidence type="ECO:0000256" key="7">
    <source>
        <dbReference type="RuleBase" id="RU363032"/>
    </source>
</evidence>
<feature type="transmembrane region" description="Helical" evidence="7">
    <location>
        <begin position="245"/>
        <end position="265"/>
    </location>
</feature>
<reference evidence="10" key="1">
    <citation type="submission" date="2008-04" db="EMBL/GenBank/DDBJ databases">
        <title>Complete sequence of chromosome of Nostoc punctiforme ATCC 29133.</title>
        <authorList>
            <consortium name="US DOE Joint Genome Institute"/>
            <person name="Copeland A."/>
            <person name="Lucas S."/>
            <person name="Lapidus A."/>
            <person name="Glavina del Rio T."/>
            <person name="Dalin E."/>
            <person name="Tice H."/>
            <person name="Pitluck S."/>
            <person name="Chain P."/>
            <person name="Malfatti S."/>
            <person name="Shin M."/>
            <person name="Vergez L."/>
            <person name="Schmutz J."/>
            <person name="Larimer F."/>
            <person name="Land M."/>
            <person name="Hauser L."/>
            <person name="Kyrpides N."/>
            <person name="Kim E."/>
            <person name="Meeks J.C."/>
            <person name="Elhai J."/>
            <person name="Campbell E.L."/>
            <person name="Thiel T."/>
            <person name="Longmire J."/>
            <person name="Potts M."/>
            <person name="Atlas R."/>
        </authorList>
    </citation>
    <scope>NUCLEOTIDE SEQUENCE [LARGE SCALE GENOMIC DNA]</scope>
    <source>
        <strain evidence="10">ATCC 29133 / PCC 73102</strain>
    </source>
</reference>
<proteinExistence type="inferred from homology"/>
<dbReference type="PANTHER" id="PTHR30043">
    <property type="entry name" value="PHOSPHONATES TRANSPORT SYSTEM PERMEASE PROTEIN"/>
    <property type="match status" value="1"/>
</dbReference>
<feature type="domain" description="ABC transmembrane type-1" evidence="8">
    <location>
        <begin position="79"/>
        <end position="262"/>
    </location>
</feature>
<organism evidence="9 10">
    <name type="scientific">Nostoc punctiforme (strain ATCC 29133 / PCC 73102)</name>
    <dbReference type="NCBI Taxonomy" id="63737"/>
    <lineage>
        <taxon>Bacteria</taxon>
        <taxon>Bacillati</taxon>
        <taxon>Cyanobacteriota</taxon>
        <taxon>Cyanophyceae</taxon>
        <taxon>Nostocales</taxon>
        <taxon>Nostocaceae</taxon>
        <taxon>Nostoc</taxon>
    </lineage>
</organism>
<protein>
    <submittedName>
        <fullName evidence="9">Phosphonate ABC transporter, inner membrane subunit</fullName>
    </submittedName>
</protein>
<feature type="transmembrane region" description="Helical" evidence="7">
    <location>
        <begin position="212"/>
        <end position="233"/>
    </location>
</feature>
<dbReference type="OrthoDB" id="8557224at2"/>
<dbReference type="AlphaFoldDB" id="B2IZW9"/>
<keyword evidence="5 7" id="KW-1133">Transmembrane helix</keyword>
<keyword evidence="10" id="KW-1185">Reference proteome</keyword>
<dbReference type="EnsemblBacteria" id="ACC81740">
    <property type="protein sequence ID" value="ACC81740"/>
    <property type="gene ID" value="Npun_F3300"/>
</dbReference>
<gene>
    <name evidence="9" type="ordered locus">Npun_F3300</name>
</gene>
<feature type="transmembrane region" description="Helical" evidence="7">
    <location>
        <begin position="83"/>
        <end position="105"/>
    </location>
</feature>
<dbReference type="Gene3D" id="1.10.3720.10">
    <property type="entry name" value="MetI-like"/>
    <property type="match status" value="1"/>
</dbReference>
<sequence>MTLPNPQPAFDRLLKQQRRQWYRTIVTWAIALLAIAICCFLVGLWDEKRLSDGIPSILNLLHQMLPPDFSDARNWVKPLFDTLAMSVAGTAIAIVFSMPLSLLAARNTTPHPLLFQVSRLILNGLRSVPELIMGIIFVAAVGFGALPGTLAVGFHSIGMVGKFFAEYIELVNEAPLEAARAAGANKVQVIYHGILPQVLPQMMDLTLYRWEYNFRASTVMGAVGAGGIGFELIGALRLINYREVLAVLLVILFMVILVDGFSSYLRKRLV</sequence>
<dbReference type="PANTHER" id="PTHR30043:SF1">
    <property type="entry name" value="ABC TRANSPORT SYSTEM PERMEASE PROTEIN P69"/>
    <property type="match status" value="1"/>
</dbReference>
<dbReference type="InterPro" id="IPR035906">
    <property type="entry name" value="MetI-like_sf"/>
</dbReference>
<evidence type="ECO:0000256" key="6">
    <source>
        <dbReference type="ARBA" id="ARBA00023136"/>
    </source>
</evidence>
<keyword evidence="3" id="KW-1003">Cell membrane</keyword>
<dbReference type="eggNOG" id="COG3639">
    <property type="taxonomic scope" value="Bacteria"/>
</dbReference>